<dbReference type="Proteomes" id="UP001549366">
    <property type="component" value="Unassembled WGS sequence"/>
</dbReference>
<dbReference type="EMBL" id="JBEWTB010000002">
    <property type="protein sequence ID" value="MET4756755.1"/>
    <property type="molecule type" value="Genomic_DNA"/>
</dbReference>
<reference evidence="1 2" key="1">
    <citation type="submission" date="2024-06" db="EMBL/GenBank/DDBJ databases">
        <title>Genomic Encyclopedia of Type Strains, Phase V (KMG-V): Genome sequencing to study the core and pangenomes of soil and plant-associated prokaryotes.</title>
        <authorList>
            <person name="Whitman W."/>
        </authorList>
    </citation>
    <scope>NUCLEOTIDE SEQUENCE [LARGE SCALE GENOMIC DNA]</scope>
    <source>
        <strain evidence="1 2">NE40</strain>
    </source>
</reference>
<accession>A0ABV2SG75</accession>
<evidence type="ECO:0000313" key="2">
    <source>
        <dbReference type="Proteomes" id="UP001549366"/>
    </source>
</evidence>
<gene>
    <name evidence="1" type="ORF">V5J35_001947</name>
</gene>
<evidence type="ECO:0000313" key="1">
    <source>
        <dbReference type="EMBL" id="MET4756755.1"/>
    </source>
</evidence>
<name>A0ABV2SG75_9GAMM</name>
<protein>
    <submittedName>
        <fullName evidence="1">N-acetylglutamate synthase-like GNAT family acetyltransferase</fullName>
    </submittedName>
</protein>
<comment type="caution">
    <text evidence="1">The sequence shown here is derived from an EMBL/GenBank/DDBJ whole genome shotgun (WGS) entry which is preliminary data.</text>
</comment>
<keyword evidence="2" id="KW-1185">Reference proteome</keyword>
<organism evidence="1 2">
    <name type="scientific">Endozoicomonas lisbonensis</name>
    <dbReference type="NCBI Taxonomy" id="3120522"/>
    <lineage>
        <taxon>Bacteria</taxon>
        <taxon>Pseudomonadati</taxon>
        <taxon>Pseudomonadota</taxon>
        <taxon>Gammaproteobacteria</taxon>
        <taxon>Oceanospirillales</taxon>
        <taxon>Endozoicomonadaceae</taxon>
        <taxon>Endozoicomonas</taxon>
    </lineage>
</organism>
<proteinExistence type="predicted"/>
<sequence length="32" mass="3745">MVFKEVDANALPPEKRQQYNVKRQSKILVLAM</sequence>